<evidence type="ECO:0000313" key="5">
    <source>
        <dbReference type="Proteomes" id="UP001140562"/>
    </source>
</evidence>
<dbReference type="CDD" id="cd00413">
    <property type="entry name" value="Glyco_hydrolase_16"/>
    <property type="match status" value="1"/>
</dbReference>
<organism evidence="4 5">
    <name type="scientific">Didymella glomerata</name>
    <dbReference type="NCBI Taxonomy" id="749621"/>
    <lineage>
        <taxon>Eukaryota</taxon>
        <taxon>Fungi</taxon>
        <taxon>Dikarya</taxon>
        <taxon>Ascomycota</taxon>
        <taxon>Pezizomycotina</taxon>
        <taxon>Dothideomycetes</taxon>
        <taxon>Pleosporomycetidae</taxon>
        <taxon>Pleosporales</taxon>
        <taxon>Pleosporineae</taxon>
        <taxon>Didymellaceae</taxon>
        <taxon>Didymella</taxon>
    </lineage>
</organism>
<dbReference type="PANTHER" id="PTHR38121:SF5">
    <property type="entry name" value="GH16 DOMAIN-CONTAINING PROTEIN"/>
    <property type="match status" value="1"/>
</dbReference>
<feature type="chain" id="PRO_5040762893" description="GH16 domain-containing protein" evidence="2">
    <location>
        <begin position="18"/>
        <end position="370"/>
    </location>
</feature>
<dbReference type="Proteomes" id="UP001140562">
    <property type="component" value="Unassembled WGS sequence"/>
</dbReference>
<dbReference type="InterPro" id="IPR013320">
    <property type="entry name" value="ConA-like_dom_sf"/>
</dbReference>
<dbReference type="AlphaFoldDB" id="A0A9W8WV02"/>
<dbReference type="GO" id="GO:0004553">
    <property type="term" value="F:hydrolase activity, hydrolyzing O-glycosyl compounds"/>
    <property type="evidence" value="ECO:0007669"/>
    <property type="project" value="InterPro"/>
</dbReference>
<feature type="signal peptide" evidence="2">
    <location>
        <begin position="1"/>
        <end position="17"/>
    </location>
</feature>
<keyword evidence="1" id="KW-0812">Transmembrane</keyword>
<accession>A0A9W8WV02</accession>
<keyword evidence="1" id="KW-0472">Membrane</keyword>
<evidence type="ECO:0000313" key="4">
    <source>
        <dbReference type="EMBL" id="KAJ4333531.1"/>
    </source>
</evidence>
<dbReference type="GO" id="GO:0005975">
    <property type="term" value="P:carbohydrate metabolic process"/>
    <property type="evidence" value="ECO:0007669"/>
    <property type="project" value="InterPro"/>
</dbReference>
<keyword evidence="2" id="KW-0732">Signal</keyword>
<protein>
    <recommendedName>
        <fullName evidence="3">GH16 domain-containing protein</fullName>
    </recommendedName>
</protein>
<keyword evidence="5" id="KW-1185">Reference proteome</keyword>
<feature type="transmembrane region" description="Helical" evidence="1">
    <location>
        <begin position="349"/>
        <end position="369"/>
    </location>
</feature>
<name>A0A9W8WV02_9PLEO</name>
<dbReference type="SUPFAM" id="SSF49899">
    <property type="entry name" value="Concanavalin A-like lectins/glucanases"/>
    <property type="match status" value="1"/>
</dbReference>
<dbReference type="InterPro" id="IPR000757">
    <property type="entry name" value="Beta-glucanase-like"/>
</dbReference>
<comment type="caution">
    <text evidence="4">The sequence shown here is derived from an EMBL/GenBank/DDBJ whole genome shotgun (WGS) entry which is preliminary data.</text>
</comment>
<evidence type="ECO:0000256" key="2">
    <source>
        <dbReference type="SAM" id="SignalP"/>
    </source>
</evidence>
<reference evidence="4" key="1">
    <citation type="submission" date="2022-10" db="EMBL/GenBank/DDBJ databases">
        <title>Tapping the CABI collections for fungal endophytes: first genome assemblies for Collariella, Neodidymelliopsis, Ascochyta clinopodiicola, Didymella pomorum, Didymosphaeria variabile, Neocosmospora piperis and Neocucurbitaria cava.</title>
        <authorList>
            <person name="Hill R."/>
        </authorList>
    </citation>
    <scope>NUCLEOTIDE SEQUENCE</scope>
    <source>
        <strain evidence="4">IMI 360193</strain>
    </source>
</reference>
<sequence length="370" mass="40495">MGAMPWLLLAVSRFANAACECGYSLNGTTDSEYAVFTELMENDFLHMNTKNITDYGWRPQVYNVSVPADNHRIAYGKEFSMANIIPNPLKDSKKWSGDADHGGDAGLELWVRGDHSHGYVNGSEVVSVRDDILHGSFRVGMKLSNSSGTCGAFFFYYNNSQEIDMEFLSSEFNSSGGAVNLVLQSPESVAHGNDAAGTSTYKVAPLPFEPDNMFHEYRFDWTADRVAFYVDGGFLREMTAQIPTEGGGIFFNHWSNGDPKWSAGPPDADTVMTLSYVKGYFNSTDTERSQNDYKKRCPTYDPAKVCQIPAQTSAPDVSLGPDAPKTYFFSQQEGMTPGQILYSNGATLAGAPAVSILAPLLVALLSWTLA</sequence>
<evidence type="ECO:0000259" key="3">
    <source>
        <dbReference type="PROSITE" id="PS51762"/>
    </source>
</evidence>
<dbReference type="PROSITE" id="PS51762">
    <property type="entry name" value="GH16_2"/>
    <property type="match status" value="1"/>
</dbReference>
<keyword evidence="1" id="KW-1133">Transmembrane helix</keyword>
<proteinExistence type="predicted"/>
<dbReference type="Pfam" id="PF00722">
    <property type="entry name" value="Glyco_hydro_16"/>
    <property type="match status" value="1"/>
</dbReference>
<evidence type="ECO:0000256" key="1">
    <source>
        <dbReference type="SAM" id="Phobius"/>
    </source>
</evidence>
<dbReference type="PANTHER" id="PTHR38121">
    <property type="entry name" value="GH16 DOMAIN-CONTAINING PROTEIN"/>
    <property type="match status" value="1"/>
</dbReference>
<dbReference type="Gene3D" id="2.60.120.200">
    <property type="match status" value="1"/>
</dbReference>
<feature type="domain" description="GH16" evidence="3">
    <location>
        <begin position="53"/>
        <end position="285"/>
    </location>
</feature>
<dbReference type="OrthoDB" id="25131at2759"/>
<gene>
    <name evidence="4" type="ORF">N0V87_007556</name>
</gene>
<dbReference type="EMBL" id="JAPEUV010000093">
    <property type="protein sequence ID" value="KAJ4333531.1"/>
    <property type="molecule type" value="Genomic_DNA"/>
</dbReference>